<protein>
    <submittedName>
        <fullName evidence="2">Uncharacterized membrane protein YhaH (DUF805 family)</fullName>
    </submittedName>
</protein>
<feature type="transmembrane region" description="Helical" evidence="1">
    <location>
        <begin position="26"/>
        <end position="48"/>
    </location>
</feature>
<dbReference type="InterPro" id="IPR008523">
    <property type="entry name" value="DUF805"/>
</dbReference>
<evidence type="ECO:0000313" key="3">
    <source>
        <dbReference type="Proteomes" id="UP000241247"/>
    </source>
</evidence>
<dbReference type="PANTHER" id="PTHR34980:SF2">
    <property type="entry name" value="INNER MEMBRANE PROTEIN YHAH-RELATED"/>
    <property type="match status" value="1"/>
</dbReference>
<accession>A0A2T5BEH7</accession>
<organism evidence="2 3">
    <name type="scientific">Mycoplana dimorpha</name>
    <dbReference type="NCBI Taxonomy" id="28320"/>
    <lineage>
        <taxon>Bacteria</taxon>
        <taxon>Pseudomonadati</taxon>
        <taxon>Pseudomonadota</taxon>
        <taxon>Alphaproteobacteria</taxon>
        <taxon>Hyphomicrobiales</taxon>
        <taxon>Rhizobiaceae</taxon>
        <taxon>Mycoplana</taxon>
    </lineage>
</organism>
<keyword evidence="1" id="KW-0812">Transmembrane</keyword>
<gene>
    <name evidence="2" type="ORF">C7449_102276</name>
</gene>
<reference evidence="2 3" key="1">
    <citation type="submission" date="2018-04" db="EMBL/GenBank/DDBJ databases">
        <title>Genomic Encyclopedia of Type Strains, Phase IV (KMG-IV): sequencing the most valuable type-strain genomes for metagenomic binning, comparative biology and taxonomic classification.</title>
        <authorList>
            <person name="Goeker M."/>
        </authorList>
    </citation>
    <scope>NUCLEOTIDE SEQUENCE [LARGE SCALE GENOMIC DNA]</scope>
    <source>
        <strain evidence="2 3">DSM 7138</strain>
    </source>
</reference>
<dbReference type="RefSeq" id="WP_108001687.1">
    <property type="nucleotide sequence ID" value="NZ_JBHEEX010000001.1"/>
</dbReference>
<keyword evidence="3" id="KW-1185">Reference proteome</keyword>
<comment type="caution">
    <text evidence="2">The sequence shown here is derived from an EMBL/GenBank/DDBJ whole genome shotgun (WGS) entry which is preliminary data.</text>
</comment>
<dbReference type="OrthoDB" id="9812349at2"/>
<evidence type="ECO:0000256" key="1">
    <source>
        <dbReference type="SAM" id="Phobius"/>
    </source>
</evidence>
<dbReference type="PANTHER" id="PTHR34980">
    <property type="entry name" value="INNER MEMBRANE PROTEIN-RELATED-RELATED"/>
    <property type="match status" value="1"/>
</dbReference>
<dbReference type="GO" id="GO:0005886">
    <property type="term" value="C:plasma membrane"/>
    <property type="evidence" value="ECO:0007669"/>
    <property type="project" value="TreeGrafter"/>
</dbReference>
<dbReference type="Proteomes" id="UP000241247">
    <property type="component" value="Unassembled WGS sequence"/>
</dbReference>
<feature type="transmembrane region" description="Helical" evidence="1">
    <location>
        <begin position="54"/>
        <end position="70"/>
    </location>
</feature>
<sequence>MSFTEAVQTVFSKYAVFTGRAGRPEFWWFALFNIIASMILGVIDQAIFGGDVLGIVYALAVILPGIAVAARRLHDTDRSGWWLLVALVPVIGWILLIYWYASEGTPGTNQYGAPPA</sequence>
<proteinExistence type="predicted"/>
<keyword evidence="1" id="KW-1133">Transmembrane helix</keyword>
<dbReference type="Pfam" id="PF05656">
    <property type="entry name" value="DUF805"/>
    <property type="match status" value="1"/>
</dbReference>
<dbReference type="AlphaFoldDB" id="A0A2T5BEH7"/>
<keyword evidence="1" id="KW-0472">Membrane</keyword>
<dbReference type="EMBL" id="PZZZ01000002">
    <property type="protein sequence ID" value="PTM97404.1"/>
    <property type="molecule type" value="Genomic_DNA"/>
</dbReference>
<feature type="transmembrane region" description="Helical" evidence="1">
    <location>
        <begin position="82"/>
        <end position="101"/>
    </location>
</feature>
<evidence type="ECO:0000313" key="2">
    <source>
        <dbReference type="EMBL" id="PTM97404.1"/>
    </source>
</evidence>
<name>A0A2T5BEH7_MYCDI</name>